<dbReference type="AlphaFoldDB" id="A0A0U4CCK2"/>
<protein>
    <submittedName>
        <fullName evidence="1">Uncharacterized protein</fullName>
    </submittedName>
</protein>
<dbReference type="KEGG" id="aer:AERYTH_13185"/>
<reference evidence="1 2" key="1">
    <citation type="journal article" date="1991" name="Int. J. Syst. Bacteriol.">
        <title>Description of the erythromycin-producing bacterium Arthrobacter sp. strain NRRL B-3381 as Aeromicrobium erythreum gen. nov., sp. nov.</title>
        <authorList>
            <person name="Miller E.S."/>
            <person name="Woese C.R."/>
            <person name="Brenner S."/>
        </authorList>
    </citation>
    <scope>NUCLEOTIDE SEQUENCE [LARGE SCALE GENOMIC DNA]</scope>
    <source>
        <strain evidence="1 2">AR18</strain>
    </source>
</reference>
<keyword evidence="2" id="KW-1185">Reference proteome</keyword>
<accession>A0A0U4CCK2</accession>
<dbReference type="EMBL" id="CP011502">
    <property type="protein sequence ID" value="ALX05582.1"/>
    <property type="molecule type" value="Genomic_DNA"/>
</dbReference>
<name>A0A0U4CCK2_9ACTN</name>
<evidence type="ECO:0000313" key="1">
    <source>
        <dbReference type="EMBL" id="ALX05582.1"/>
    </source>
</evidence>
<proteinExistence type="predicted"/>
<evidence type="ECO:0000313" key="2">
    <source>
        <dbReference type="Proteomes" id="UP000067689"/>
    </source>
</evidence>
<dbReference type="PATRIC" id="fig|2041.4.peg.2750"/>
<organism evidence="1 2">
    <name type="scientific">Aeromicrobium erythreum</name>
    <dbReference type="NCBI Taxonomy" id="2041"/>
    <lineage>
        <taxon>Bacteria</taxon>
        <taxon>Bacillati</taxon>
        <taxon>Actinomycetota</taxon>
        <taxon>Actinomycetes</taxon>
        <taxon>Propionibacteriales</taxon>
        <taxon>Nocardioidaceae</taxon>
        <taxon>Aeromicrobium</taxon>
    </lineage>
</organism>
<sequence>MLLLVGVGVTYVLSTRAAVDVRVTPASLQCIRPSDDAYRPMPWVVDTTQIPGKDATSTAAFAERGEPRDPGFFLTVDTRDMQCTMVLDVTNRGSIPVKVRAVRFYGWADEPSTRDDWVVSDEGTGAAVRAVGEERQDAAYVVDETLGAGDFARVEMDFQRRHGVCRSGGQFVSRQRPEIEVSTLGWRSSLDSDLTLATWFVPSLMC</sequence>
<dbReference type="Proteomes" id="UP000067689">
    <property type="component" value="Chromosome"/>
</dbReference>
<gene>
    <name evidence="1" type="ORF">AERYTH_13185</name>
</gene>